<dbReference type="SUPFAM" id="SSF53756">
    <property type="entry name" value="UDP-Glycosyltransferase/glycogen phosphorylase"/>
    <property type="match status" value="1"/>
</dbReference>
<dbReference type="RefSeq" id="WP_346583350.1">
    <property type="nucleotide sequence ID" value="NZ_JBDJNQ010000018.1"/>
</dbReference>
<dbReference type="GO" id="GO:0016757">
    <property type="term" value="F:glycosyltransferase activity"/>
    <property type="evidence" value="ECO:0007669"/>
    <property type="project" value="UniProtKB-KW"/>
</dbReference>
<keyword evidence="1 3" id="KW-0808">Transferase</keyword>
<dbReference type="Gene3D" id="3.40.50.2000">
    <property type="entry name" value="Glycogen Phosphorylase B"/>
    <property type="match status" value="2"/>
</dbReference>
<comment type="caution">
    <text evidence="3">The sequence shown here is derived from an EMBL/GenBank/DDBJ whole genome shotgun (WGS) entry which is preliminary data.</text>
</comment>
<evidence type="ECO:0000313" key="3">
    <source>
        <dbReference type="EMBL" id="MEN5380485.1"/>
    </source>
</evidence>
<sequence>MKILLVNNTIFYEENYELFLNKETGNFFLKLSDLGNDVSAFQISQLKTEKDTFANFRISNKEIKIYDVKRRKSRILPFLKSFFVIQKAIIKNDFIYVFYPGPICKVICILCILYRKPFGLYVRGEQGISTSVSKFILKRATNIFTISPKFTQSILAFNKRVNTIRPMIGFTEEDVVSSRNINLAEKIELLYVGRLVYDKGLFELIDALEVLVKRGRNIFLNLVGGGTDYESLIKVVNDKDLSDRVKFHGMISAKEDLEQMYKSCNVFVLPTYHEGFPRVLYEAMIMRIPILTTFVGTINFLMKDGDNCLEIKPKSVNSIVENIDKLISNPVLAQNIADNGANTIIEYLDDKKMDHSEQLNNNLLAI</sequence>
<gene>
    <name evidence="3" type="ORF">ABE541_24710</name>
</gene>
<dbReference type="PANTHER" id="PTHR46401:SF2">
    <property type="entry name" value="GLYCOSYLTRANSFERASE WBBK-RELATED"/>
    <property type="match status" value="1"/>
</dbReference>
<protein>
    <submittedName>
        <fullName evidence="3">Glycosyltransferase family 4 protein</fullName>
        <ecNumber evidence="3">2.4.-.-</ecNumber>
    </submittedName>
</protein>
<dbReference type="EC" id="2.4.-.-" evidence="3"/>
<keyword evidence="4" id="KW-1185">Reference proteome</keyword>
<dbReference type="EMBL" id="JBDJNQ010000018">
    <property type="protein sequence ID" value="MEN5380485.1"/>
    <property type="molecule type" value="Genomic_DNA"/>
</dbReference>
<dbReference type="InterPro" id="IPR001296">
    <property type="entry name" value="Glyco_trans_1"/>
</dbReference>
<dbReference type="Proteomes" id="UP001409291">
    <property type="component" value="Unassembled WGS sequence"/>
</dbReference>
<evidence type="ECO:0000256" key="1">
    <source>
        <dbReference type="ARBA" id="ARBA00022679"/>
    </source>
</evidence>
<organism evidence="3 4">
    <name type="scientific">Sphingobacterium kitahiroshimense</name>
    <dbReference type="NCBI Taxonomy" id="470446"/>
    <lineage>
        <taxon>Bacteria</taxon>
        <taxon>Pseudomonadati</taxon>
        <taxon>Bacteroidota</taxon>
        <taxon>Sphingobacteriia</taxon>
        <taxon>Sphingobacteriales</taxon>
        <taxon>Sphingobacteriaceae</taxon>
        <taxon>Sphingobacterium</taxon>
    </lineage>
</organism>
<dbReference type="CDD" id="cd03801">
    <property type="entry name" value="GT4_PimA-like"/>
    <property type="match status" value="1"/>
</dbReference>
<name>A0ABV0C0Y3_9SPHI</name>
<reference evidence="3 4" key="1">
    <citation type="submission" date="2024-04" db="EMBL/GenBank/DDBJ databases">
        <title>WGS of bacteria from Torrens River.</title>
        <authorList>
            <person name="Wyrsch E.R."/>
            <person name="Drigo B."/>
        </authorList>
    </citation>
    <scope>NUCLEOTIDE SEQUENCE [LARGE SCALE GENOMIC DNA]</scope>
    <source>
        <strain evidence="3 4">TWI391</strain>
    </source>
</reference>
<evidence type="ECO:0000313" key="4">
    <source>
        <dbReference type="Proteomes" id="UP001409291"/>
    </source>
</evidence>
<proteinExistence type="predicted"/>
<accession>A0ABV0C0Y3</accession>
<feature type="domain" description="Glycosyl transferase family 1" evidence="2">
    <location>
        <begin position="185"/>
        <end position="342"/>
    </location>
</feature>
<dbReference type="PANTHER" id="PTHR46401">
    <property type="entry name" value="GLYCOSYLTRANSFERASE WBBK-RELATED"/>
    <property type="match status" value="1"/>
</dbReference>
<evidence type="ECO:0000259" key="2">
    <source>
        <dbReference type="Pfam" id="PF00534"/>
    </source>
</evidence>
<dbReference type="Pfam" id="PF00534">
    <property type="entry name" value="Glycos_transf_1"/>
    <property type="match status" value="1"/>
</dbReference>
<keyword evidence="3" id="KW-0328">Glycosyltransferase</keyword>